<gene>
    <name evidence="3" type="ORF">DES37_10776</name>
</gene>
<dbReference type="GO" id="GO:0016787">
    <property type="term" value="F:hydrolase activity"/>
    <property type="evidence" value="ECO:0007669"/>
    <property type="project" value="UniProtKB-KW"/>
</dbReference>
<dbReference type="Proteomes" id="UP000246744">
    <property type="component" value="Unassembled WGS sequence"/>
</dbReference>
<dbReference type="Gene3D" id="3.60.110.10">
    <property type="entry name" value="Carbon-nitrogen hydrolase"/>
    <property type="match status" value="1"/>
</dbReference>
<organism evidence="3 4">
    <name type="scientific">Mangrovibacter plantisponsor</name>
    <dbReference type="NCBI Taxonomy" id="451513"/>
    <lineage>
        <taxon>Bacteria</taxon>
        <taxon>Pseudomonadati</taxon>
        <taxon>Pseudomonadota</taxon>
        <taxon>Gammaproteobacteria</taxon>
        <taxon>Enterobacterales</taxon>
        <taxon>Enterobacteriaceae</taxon>
        <taxon>Mangrovibacter</taxon>
    </lineage>
</organism>
<evidence type="ECO:0000256" key="1">
    <source>
        <dbReference type="ARBA" id="ARBA00010613"/>
    </source>
</evidence>
<feature type="domain" description="CN hydrolase" evidence="2">
    <location>
        <begin position="1"/>
        <end position="238"/>
    </location>
</feature>
<sequence>MNVAAGQFAVMPDWQGNLAQCRLLVSEAIEKHANLLVLPEAIQARDNSDPGYSVRHGQTLDGPFIQGMCQLTENCDLTLVFTMHIPDAAGRVTNSLLALHRGQVTSRYDKLHLYDAFNVQESRFVSPGQALAPLIAVGDLMVGVMTCYDLRFPEQAMSLALAGAHVLVVPAAWLKGENKVHHWQTLLAARALDTTCYIVASGECGEKNIGMSQIIDPMGNVLASASHQPGLIASEITLERVEQVRARLPVLANRRFLPPVLGNN</sequence>
<dbReference type="InterPro" id="IPR036526">
    <property type="entry name" value="C-N_Hydrolase_sf"/>
</dbReference>
<dbReference type="RefSeq" id="WP_110025998.1">
    <property type="nucleotide sequence ID" value="NZ_QGTS01000007.1"/>
</dbReference>
<accession>A0A317PXZ4</accession>
<dbReference type="InterPro" id="IPR003010">
    <property type="entry name" value="C-N_Hydrolase"/>
</dbReference>
<keyword evidence="4" id="KW-1185">Reference proteome</keyword>
<reference evidence="3 4" key="1">
    <citation type="submission" date="2018-05" db="EMBL/GenBank/DDBJ databases">
        <title>Genomic Encyclopedia of Type Strains, Phase IV (KMG-IV): sequencing the most valuable type-strain genomes for metagenomic binning, comparative biology and taxonomic classification.</title>
        <authorList>
            <person name="Goeker M."/>
        </authorList>
    </citation>
    <scope>NUCLEOTIDE SEQUENCE [LARGE SCALE GENOMIC DNA]</scope>
    <source>
        <strain evidence="3 4">DSM 19579</strain>
    </source>
</reference>
<dbReference type="InterPro" id="IPR001110">
    <property type="entry name" value="UPF0012_CS"/>
</dbReference>
<protein>
    <submittedName>
        <fullName evidence="3">Putative amidohydrolase</fullName>
    </submittedName>
</protein>
<evidence type="ECO:0000313" key="3">
    <source>
        <dbReference type="EMBL" id="PWW08034.1"/>
    </source>
</evidence>
<dbReference type="SUPFAM" id="SSF56317">
    <property type="entry name" value="Carbon-nitrogen hydrolase"/>
    <property type="match status" value="1"/>
</dbReference>
<dbReference type="PANTHER" id="PTHR23088">
    <property type="entry name" value="NITRILASE-RELATED"/>
    <property type="match status" value="1"/>
</dbReference>
<comment type="caution">
    <text evidence="3">The sequence shown here is derived from an EMBL/GenBank/DDBJ whole genome shotgun (WGS) entry which is preliminary data.</text>
</comment>
<dbReference type="CDD" id="cd07581">
    <property type="entry name" value="nitrilase_3"/>
    <property type="match status" value="1"/>
</dbReference>
<dbReference type="NCBIfam" id="NF033621">
    <property type="entry name" value="de_GSH_amidase"/>
    <property type="match status" value="1"/>
</dbReference>
<name>A0A317PXZ4_9ENTR</name>
<dbReference type="PANTHER" id="PTHR23088:SF27">
    <property type="entry name" value="DEAMINATED GLUTATHIONE AMIDASE"/>
    <property type="match status" value="1"/>
</dbReference>
<dbReference type="PROSITE" id="PS50263">
    <property type="entry name" value="CN_HYDROLASE"/>
    <property type="match status" value="1"/>
</dbReference>
<comment type="similarity">
    <text evidence="1">Belongs to the carbon-nitrogen hydrolase superfamily. NIT1/NIT2 family.</text>
</comment>
<dbReference type="OrthoDB" id="9811121at2"/>
<evidence type="ECO:0000313" key="4">
    <source>
        <dbReference type="Proteomes" id="UP000246744"/>
    </source>
</evidence>
<dbReference type="Pfam" id="PF00795">
    <property type="entry name" value="CN_hydrolase"/>
    <property type="match status" value="1"/>
</dbReference>
<keyword evidence="3" id="KW-0378">Hydrolase</keyword>
<dbReference type="EMBL" id="QGTS01000007">
    <property type="protein sequence ID" value="PWW08034.1"/>
    <property type="molecule type" value="Genomic_DNA"/>
</dbReference>
<dbReference type="AlphaFoldDB" id="A0A317PXZ4"/>
<evidence type="ECO:0000259" key="2">
    <source>
        <dbReference type="PROSITE" id="PS50263"/>
    </source>
</evidence>
<dbReference type="PROSITE" id="PS01227">
    <property type="entry name" value="UPF0012"/>
    <property type="match status" value="1"/>
</dbReference>
<proteinExistence type="inferred from homology"/>
<dbReference type="InterPro" id="IPR047999">
    <property type="entry name" value="De_GSH_amidase"/>
</dbReference>